<evidence type="ECO:0000256" key="1">
    <source>
        <dbReference type="SAM" id="MobiDB-lite"/>
    </source>
</evidence>
<gene>
    <name evidence="2" type="ORF">GCM10020367_70410</name>
</gene>
<sequence>MSNGQNQGSGQPAPAPASPAPAPAPAPQPDFVAAFTNTAMIGSDKKSDTNPTLNKAVRPQGNTETR</sequence>
<feature type="compositionally biased region" description="Pro residues" evidence="1">
    <location>
        <begin position="13"/>
        <end position="28"/>
    </location>
</feature>
<reference evidence="3" key="1">
    <citation type="journal article" date="2019" name="Int. J. Syst. Evol. Microbiol.">
        <title>The Global Catalogue of Microorganisms (GCM) 10K type strain sequencing project: providing services to taxonomists for standard genome sequencing and annotation.</title>
        <authorList>
            <consortium name="The Broad Institute Genomics Platform"/>
            <consortium name="The Broad Institute Genome Sequencing Center for Infectious Disease"/>
            <person name="Wu L."/>
            <person name="Ma J."/>
        </authorList>
    </citation>
    <scope>NUCLEOTIDE SEQUENCE [LARGE SCALE GENOMIC DNA]</scope>
    <source>
        <strain evidence="3">JCM 9651</strain>
    </source>
</reference>
<evidence type="ECO:0000313" key="3">
    <source>
        <dbReference type="Proteomes" id="UP001499990"/>
    </source>
</evidence>
<feature type="compositionally biased region" description="Polar residues" evidence="1">
    <location>
        <begin position="1"/>
        <end position="10"/>
    </location>
</feature>
<name>A0ABP6SNQ1_9ACTN</name>
<comment type="caution">
    <text evidence="2">The sequence shown here is derived from an EMBL/GenBank/DDBJ whole genome shotgun (WGS) entry which is preliminary data.</text>
</comment>
<keyword evidence="3" id="KW-1185">Reference proteome</keyword>
<proteinExistence type="predicted"/>
<dbReference type="RefSeq" id="WP_345045522.1">
    <property type="nucleotide sequence ID" value="NZ_BAAAYL010000003.1"/>
</dbReference>
<protein>
    <submittedName>
        <fullName evidence="2">Uncharacterized protein</fullName>
    </submittedName>
</protein>
<accession>A0ABP6SNQ1</accession>
<organism evidence="2 3">
    <name type="scientific">Streptomyces sannanensis</name>
    <dbReference type="NCBI Taxonomy" id="285536"/>
    <lineage>
        <taxon>Bacteria</taxon>
        <taxon>Bacillati</taxon>
        <taxon>Actinomycetota</taxon>
        <taxon>Actinomycetes</taxon>
        <taxon>Kitasatosporales</taxon>
        <taxon>Streptomycetaceae</taxon>
        <taxon>Streptomyces</taxon>
    </lineage>
</organism>
<dbReference type="Proteomes" id="UP001499990">
    <property type="component" value="Unassembled WGS sequence"/>
</dbReference>
<dbReference type="EMBL" id="BAAAYL010000003">
    <property type="protein sequence ID" value="GAA3380976.1"/>
    <property type="molecule type" value="Genomic_DNA"/>
</dbReference>
<evidence type="ECO:0000313" key="2">
    <source>
        <dbReference type="EMBL" id="GAA3380976.1"/>
    </source>
</evidence>
<feature type="region of interest" description="Disordered" evidence="1">
    <location>
        <begin position="1"/>
        <end position="66"/>
    </location>
</feature>